<dbReference type="CDD" id="cd08860">
    <property type="entry name" value="TcmN_ARO-CYC_like"/>
    <property type="match status" value="1"/>
</dbReference>
<evidence type="ECO:0000313" key="1">
    <source>
        <dbReference type="EMBL" id="WUO45064.1"/>
    </source>
</evidence>
<dbReference type="Gene3D" id="3.30.530.20">
    <property type="match status" value="1"/>
</dbReference>
<dbReference type="Pfam" id="PF10604">
    <property type="entry name" value="Polyketide_cyc2"/>
    <property type="match status" value="1"/>
</dbReference>
<dbReference type="InterPro" id="IPR023393">
    <property type="entry name" value="START-like_dom_sf"/>
</dbReference>
<organism evidence="1 2">
    <name type="scientific">Streptomyces goshikiensis</name>
    <dbReference type="NCBI Taxonomy" id="1942"/>
    <lineage>
        <taxon>Bacteria</taxon>
        <taxon>Bacillati</taxon>
        <taxon>Actinomycetota</taxon>
        <taxon>Actinomycetes</taxon>
        <taxon>Kitasatosporales</taxon>
        <taxon>Streptomycetaceae</taxon>
        <taxon>Streptomyces</taxon>
    </lineage>
</organism>
<protein>
    <submittedName>
        <fullName evidence="1">SRPBCC family protein</fullName>
    </submittedName>
</protein>
<dbReference type="Proteomes" id="UP001432075">
    <property type="component" value="Chromosome"/>
</dbReference>
<proteinExistence type="predicted"/>
<dbReference type="EMBL" id="CP108057">
    <property type="protein sequence ID" value="WUO45064.1"/>
    <property type="molecule type" value="Genomic_DNA"/>
</dbReference>
<accession>A0ABZ1REU9</accession>
<reference evidence="1" key="1">
    <citation type="submission" date="2022-10" db="EMBL/GenBank/DDBJ databases">
        <title>The complete genomes of actinobacterial strains from the NBC collection.</title>
        <authorList>
            <person name="Joergensen T.S."/>
            <person name="Alvarez Arevalo M."/>
            <person name="Sterndorff E.B."/>
            <person name="Faurdal D."/>
            <person name="Vuksanovic O."/>
            <person name="Mourched A.-S."/>
            <person name="Charusanti P."/>
            <person name="Shaw S."/>
            <person name="Blin K."/>
            <person name="Weber T."/>
        </authorList>
    </citation>
    <scope>NUCLEOTIDE SEQUENCE</scope>
    <source>
        <strain evidence="1">NBC_00283</strain>
    </source>
</reference>
<gene>
    <name evidence="1" type="ORF">OHU17_04115</name>
</gene>
<sequence>MPGHTDNEITVNAPVDVVWDVTNDLPNWPQLFSEYASIEILDKVGDTTKFRLAMHPDENGVVWSWVSERTLDRDALTVKARRVETGPFAHMNIHWEYAPAPGGGTRMRWVQDFAMKPEAPVDDAWMTDNINRNSRIQMALIRDKIEQREREGRTPVADRV</sequence>
<dbReference type="RefSeq" id="WP_073798638.1">
    <property type="nucleotide sequence ID" value="NZ_BMVE01000003.1"/>
</dbReference>
<name>A0ABZ1REU9_9ACTN</name>
<evidence type="ECO:0000313" key="2">
    <source>
        <dbReference type="Proteomes" id="UP001432075"/>
    </source>
</evidence>
<keyword evidence="2" id="KW-1185">Reference proteome</keyword>
<dbReference type="InterPro" id="IPR019587">
    <property type="entry name" value="Polyketide_cyclase/dehydratase"/>
</dbReference>
<dbReference type="SUPFAM" id="SSF55961">
    <property type="entry name" value="Bet v1-like"/>
    <property type="match status" value="1"/>
</dbReference>